<dbReference type="EMBL" id="OV725079">
    <property type="protein sequence ID" value="CAH1394671.1"/>
    <property type="molecule type" value="Genomic_DNA"/>
</dbReference>
<dbReference type="Proteomes" id="UP001152798">
    <property type="component" value="Chromosome 3"/>
</dbReference>
<evidence type="ECO:0000256" key="1">
    <source>
        <dbReference type="SAM" id="SignalP"/>
    </source>
</evidence>
<feature type="signal peptide" evidence="1">
    <location>
        <begin position="1"/>
        <end position="26"/>
    </location>
</feature>
<name>A0A9P0EI69_NEZVI</name>
<evidence type="ECO:0008006" key="4">
    <source>
        <dbReference type="Google" id="ProtNLM"/>
    </source>
</evidence>
<protein>
    <recommendedName>
        <fullName evidence="4">Neuropeptide</fullName>
    </recommendedName>
</protein>
<keyword evidence="3" id="KW-1185">Reference proteome</keyword>
<dbReference type="AlphaFoldDB" id="A0A9P0EI69"/>
<sequence>MMGISPSISACILFLSILLSKNAVYGQFYLQDGQIQDYYPSNDHKTETLKKTFKPLCHSIKKEIAMEDDEFEYMPSSYVEYICTRPERKDQIITKESHMCTFPGFECVQRREQMSIAKRRKGSEIWEFYTQSIASDCECMLPTFQLPSMSE</sequence>
<reference evidence="2" key="1">
    <citation type="submission" date="2022-01" db="EMBL/GenBank/DDBJ databases">
        <authorList>
            <person name="King R."/>
        </authorList>
    </citation>
    <scope>NUCLEOTIDE SEQUENCE</scope>
</reference>
<gene>
    <name evidence="2" type="ORF">NEZAVI_LOCUS5122</name>
</gene>
<proteinExistence type="predicted"/>
<keyword evidence="1" id="KW-0732">Signal</keyword>
<evidence type="ECO:0000313" key="3">
    <source>
        <dbReference type="Proteomes" id="UP001152798"/>
    </source>
</evidence>
<accession>A0A9P0EI69</accession>
<dbReference type="OrthoDB" id="6588673at2759"/>
<organism evidence="2 3">
    <name type="scientific">Nezara viridula</name>
    <name type="common">Southern green stink bug</name>
    <name type="synonym">Cimex viridulus</name>
    <dbReference type="NCBI Taxonomy" id="85310"/>
    <lineage>
        <taxon>Eukaryota</taxon>
        <taxon>Metazoa</taxon>
        <taxon>Ecdysozoa</taxon>
        <taxon>Arthropoda</taxon>
        <taxon>Hexapoda</taxon>
        <taxon>Insecta</taxon>
        <taxon>Pterygota</taxon>
        <taxon>Neoptera</taxon>
        <taxon>Paraneoptera</taxon>
        <taxon>Hemiptera</taxon>
        <taxon>Heteroptera</taxon>
        <taxon>Panheteroptera</taxon>
        <taxon>Pentatomomorpha</taxon>
        <taxon>Pentatomoidea</taxon>
        <taxon>Pentatomidae</taxon>
        <taxon>Pentatominae</taxon>
        <taxon>Nezara</taxon>
    </lineage>
</organism>
<feature type="chain" id="PRO_5040170656" description="Neuropeptide" evidence="1">
    <location>
        <begin position="27"/>
        <end position="151"/>
    </location>
</feature>
<evidence type="ECO:0000313" key="2">
    <source>
        <dbReference type="EMBL" id="CAH1394671.1"/>
    </source>
</evidence>